<evidence type="ECO:0000313" key="1">
    <source>
        <dbReference type="EMBL" id="PUA37668.1"/>
    </source>
</evidence>
<dbReference type="EMBL" id="PYHP01000050">
    <property type="protein sequence ID" value="PUA37668.1"/>
    <property type="molecule type" value="Genomic_DNA"/>
</dbReference>
<sequence length="88" mass="9369">MAPAGSRLDGVNDEGIPFSDIAGVIGCHLDVPVVSIPREEAHAIFSFLGMVASLDLARSSDGTKELLGWKPVQDGLLADMEQGHYFTK</sequence>
<evidence type="ECO:0000313" key="2">
    <source>
        <dbReference type="Proteomes" id="UP000244184"/>
    </source>
</evidence>
<protein>
    <submittedName>
        <fullName evidence="1">Nucleoside-diphosphate sugar epimerase</fullName>
    </submittedName>
</protein>
<name>A0A2T6G0L9_9BACL</name>
<proteinExistence type="predicted"/>
<reference evidence="1 2" key="1">
    <citation type="submission" date="2018-03" db="EMBL/GenBank/DDBJ databases">
        <title>Genome sequence of Paenibacillus elgii strain AC13 an antimicrobial compound producing bacteria.</title>
        <authorList>
            <person name="Kurokawa A.S."/>
            <person name="Araujo J.F."/>
            <person name="Costa R.A."/>
            <person name="Ortega D.B."/>
            <person name="Pires A.S."/>
            <person name="Pappas G.J.Jr."/>
            <person name="Franco O.L."/>
            <person name="Barreto C."/>
            <person name="Magalhaes B.S."/>
            <person name="Kruger R.H."/>
        </authorList>
    </citation>
    <scope>NUCLEOTIDE SEQUENCE [LARGE SCALE GENOMIC DNA]</scope>
    <source>
        <strain evidence="1 2">AC13</strain>
    </source>
</reference>
<dbReference type="AlphaFoldDB" id="A0A2T6G0L9"/>
<gene>
    <name evidence="1" type="ORF">C8Z91_20000</name>
</gene>
<accession>A0A2T6G0L9</accession>
<comment type="caution">
    <text evidence="1">The sequence shown here is derived from an EMBL/GenBank/DDBJ whole genome shotgun (WGS) entry which is preliminary data.</text>
</comment>
<dbReference type="Proteomes" id="UP000244184">
    <property type="component" value="Unassembled WGS sequence"/>
</dbReference>
<organism evidence="1 2">
    <name type="scientific">Paenibacillus elgii</name>
    <dbReference type="NCBI Taxonomy" id="189691"/>
    <lineage>
        <taxon>Bacteria</taxon>
        <taxon>Bacillati</taxon>
        <taxon>Bacillota</taxon>
        <taxon>Bacilli</taxon>
        <taxon>Bacillales</taxon>
        <taxon>Paenibacillaceae</taxon>
        <taxon>Paenibacillus</taxon>
    </lineage>
</organism>